<proteinExistence type="predicted"/>
<dbReference type="Proteomes" id="UP001497480">
    <property type="component" value="Unassembled WGS sequence"/>
</dbReference>
<evidence type="ECO:0000313" key="2">
    <source>
        <dbReference type="Proteomes" id="UP001497480"/>
    </source>
</evidence>
<protein>
    <submittedName>
        <fullName evidence="1">Uncharacterized protein</fullName>
    </submittedName>
</protein>
<comment type="caution">
    <text evidence="1">The sequence shown here is derived from an EMBL/GenBank/DDBJ whole genome shotgun (WGS) entry which is preliminary data.</text>
</comment>
<evidence type="ECO:0000313" key="1">
    <source>
        <dbReference type="EMBL" id="CAL0306183.1"/>
    </source>
</evidence>
<dbReference type="AlphaFoldDB" id="A0AAV1WAM6"/>
<name>A0AAV1WAM6_LUPLU</name>
<reference evidence="1 2" key="1">
    <citation type="submission" date="2024-03" db="EMBL/GenBank/DDBJ databases">
        <authorList>
            <person name="Martinez-Hernandez J."/>
        </authorList>
    </citation>
    <scope>NUCLEOTIDE SEQUENCE [LARGE SCALE GENOMIC DNA]</scope>
</reference>
<dbReference type="EMBL" id="CAXHTB010000005">
    <property type="protein sequence ID" value="CAL0306183.1"/>
    <property type="molecule type" value="Genomic_DNA"/>
</dbReference>
<accession>A0AAV1WAM6</accession>
<keyword evidence="2" id="KW-1185">Reference proteome</keyword>
<sequence>MKNRQTWISLHFVTIWNTCHVRNQIVFENPNFHSDEVINLIYLRSWSLL</sequence>
<gene>
    <name evidence="1" type="ORF">LLUT_LOCUS7243</name>
</gene>
<organism evidence="1 2">
    <name type="scientific">Lupinus luteus</name>
    <name type="common">European yellow lupine</name>
    <dbReference type="NCBI Taxonomy" id="3873"/>
    <lineage>
        <taxon>Eukaryota</taxon>
        <taxon>Viridiplantae</taxon>
        <taxon>Streptophyta</taxon>
        <taxon>Embryophyta</taxon>
        <taxon>Tracheophyta</taxon>
        <taxon>Spermatophyta</taxon>
        <taxon>Magnoliopsida</taxon>
        <taxon>eudicotyledons</taxon>
        <taxon>Gunneridae</taxon>
        <taxon>Pentapetalae</taxon>
        <taxon>rosids</taxon>
        <taxon>fabids</taxon>
        <taxon>Fabales</taxon>
        <taxon>Fabaceae</taxon>
        <taxon>Papilionoideae</taxon>
        <taxon>50 kb inversion clade</taxon>
        <taxon>genistoids sensu lato</taxon>
        <taxon>core genistoids</taxon>
        <taxon>Genisteae</taxon>
        <taxon>Lupinus</taxon>
    </lineage>
</organism>